<name>A0AAD5KE86_9CRUS</name>
<evidence type="ECO:0000313" key="3">
    <source>
        <dbReference type="EMBL" id="KAI9549889.1"/>
    </source>
</evidence>
<protein>
    <recommendedName>
        <fullName evidence="2">CxC3 like cysteine cluster domain-containing protein</fullName>
    </recommendedName>
</protein>
<feature type="compositionally biased region" description="Basic and acidic residues" evidence="1">
    <location>
        <begin position="1"/>
        <end position="20"/>
    </location>
</feature>
<feature type="region of interest" description="Disordered" evidence="1">
    <location>
        <begin position="50"/>
        <end position="88"/>
    </location>
</feature>
<dbReference type="InterPro" id="IPR040564">
    <property type="entry name" value="CxC3-like"/>
</dbReference>
<accession>A0AAD5KE86</accession>
<dbReference type="AlphaFoldDB" id="A0AAD5KE86"/>
<organism evidence="3 4">
    <name type="scientific">Daphnia sinensis</name>
    <dbReference type="NCBI Taxonomy" id="1820382"/>
    <lineage>
        <taxon>Eukaryota</taxon>
        <taxon>Metazoa</taxon>
        <taxon>Ecdysozoa</taxon>
        <taxon>Arthropoda</taxon>
        <taxon>Crustacea</taxon>
        <taxon>Branchiopoda</taxon>
        <taxon>Diplostraca</taxon>
        <taxon>Cladocera</taxon>
        <taxon>Anomopoda</taxon>
        <taxon>Daphniidae</taxon>
        <taxon>Daphnia</taxon>
        <taxon>Daphnia similis group</taxon>
    </lineage>
</organism>
<proteinExistence type="predicted"/>
<feature type="domain" description="CxC3 like cysteine cluster" evidence="2">
    <location>
        <begin position="239"/>
        <end position="349"/>
    </location>
</feature>
<gene>
    <name evidence="3" type="ORF">GHT06_007005</name>
</gene>
<evidence type="ECO:0000256" key="1">
    <source>
        <dbReference type="SAM" id="MobiDB-lite"/>
    </source>
</evidence>
<feature type="compositionally biased region" description="Acidic residues" evidence="1">
    <location>
        <begin position="882"/>
        <end position="925"/>
    </location>
</feature>
<dbReference type="PANTHER" id="PTHR33104">
    <property type="entry name" value="SI:DKEY-29D5.2"/>
    <property type="match status" value="1"/>
</dbReference>
<dbReference type="EMBL" id="WJBH02000206">
    <property type="protein sequence ID" value="KAI9549889.1"/>
    <property type="molecule type" value="Genomic_DNA"/>
</dbReference>
<dbReference type="Pfam" id="PF18758">
    <property type="entry name" value="KDZ"/>
    <property type="match status" value="1"/>
</dbReference>
<dbReference type="InterPro" id="IPR040521">
    <property type="entry name" value="KDZ"/>
</dbReference>
<feature type="region of interest" description="Disordered" evidence="1">
    <location>
        <begin position="1"/>
        <end position="36"/>
    </location>
</feature>
<comment type="caution">
    <text evidence="3">The sequence shown here is derived from an EMBL/GenBank/DDBJ whole genome shotgun (WGS) entry which is preliminary data.</text>
</comment>
<evidence type="ECO:0000313" key="4">
    <source>
        <dbReference type="Proteomes" id="UP000820818"/>
    </source>
</evidence>
<keyword evidence="4" id="KW-1185">Reference proteome</keyword>
<sequence length="925" mass="105740">MSESEPKGKRQKMDEYNERRRIARKRNNSFPGTRGFGACSSTVLLGGKLPELLNGSGKRKRDPSSNKQHPKSSSVIVNSNKDTVKHDSDVALQDNREDATFSFDNYMESAVGTSLLNNIIENIGIIEKDVAETRKLKKTWKERVEATECAWKEVLKTLHDDVFATQAFYPVPCTKCGSQLTTFAVRCSSCTIICCGECDLLCHKSQPFHIRKLNTSTSSIYLLAQQFVDENGELFSIGIPVPCFPPEKCSSCECQGHFETEAADQNIAVVAKDGHFDLKSTKFSCKNCGCKTKPTAVDYIASGFWPGDPQNISYLISTDLLKFWYLTKHNMPGTSMNKFIETLETLFDEQRPCKPINKIHFQNASRYYEYFMHQIDVNVKLMDKTVCLSCKGIMLASHSDGNFKLYRLLSALGINSSSLYGGVVIALDEEMEKHMALIDSKLPKSKSSETCGDSIFKAARTDAAKFKKLDETGIMMRSCRHGIVDKAVNMHHGETFRHTHFMHLDLPEKRCTFLCGDVICRYWDWAQKVGSLFPEYKPMVDEMKPFLGRMHAKVHVWYCQILWVGHWIPKAAMTLGEEQEQVFSKMSRYGSVTKHMGKANRRDHLTAAILFWNEQKEKGMIYQLLKRRKRALKQIKISKKQLDSDKEKYKFKLQDFPILLGELRKAAEECKAGKENTGYASHLNQAQKSLEGYNAHIKILKSRISRIATTSGQRIKLRKAISLMLKKRFKLITFINANSDIKVEEEHLLSGHFPWQNLSGSRCNSNMTFHEKFQVIDNWMILLRSKEEVLQSEKEMQNYMKSLSYQITSLEKQMDNNVSIPHSSTAKEMKIAQQKNVIMLAEKNRLHRSLALAVSKFNEANGNFLKETDATSVPITPVSESFTEENEEEDFTDECTDEEEVDDYDEEELYDWSEEDSSSDEDMLY</sequence>
<dbReference type="Pfam" id="PF18804">
    <property type="entry name" value="CxC3"/>
    <property type="match status" value="1"/>
</dbReference>
<dbReference type="Proteomes" id="UP000820818">
    <property type="component" value="Unassembled WGS sequence"/>
</dbReference>
<evidence type="ECO:0000259" key="2">
    <source>
        <dbReference type="Pfam" id="PF18804"/>
    </source>
</evidence>
<reference evidence="3" key="1">
    <citation type="submission" date="2022-05" db="EMBL/GenBank/DDBJ databases">
        <title>A multi-omics perspective on studying reproductive biology in Daphnia sinensis.</title>
        <authorList>
            <person name="Jia J."/>
        </authorList>
    </citation>
    <scope>NUCLEOTIDE SEQUENCE</scope>
    <source>
        <strain evidence="3">WSL</strain>
    </source>
</reference>
<feature type="region of interest" description="Disordered" evidence="1">
    <location>
        <begin position="878"/>
        <end position="925"/>
    </location>
</feature>
<feature type="compositionally biased region" description="Polar residues" evidence="1">
    <location>
        <begin position="65"/>
        <end position="81"/>
    </location>
</feature>
<dbReference type="PANTHER" id="PTHR33104:SF2">
    <property type="entry name" value="CXC3 LIKE CYSTEINE CLUSTER DOMAIN-CONTAINING PROTEIN"/>
    <property type="match status" value="1"/>
</dbReference>